<keyword evidence="1" id="KW-0175">Coiled coil</keyword>
<evidence type="ECO:0000313" key="2">
    <source>
        <dbReference type="EMBL" id="QHA02396.1"/>
    </source>
</evidence>
<organism evidence="2 3">
    <name type="scientific">Streptomyces broussonetiae</name>
    <dbReference type="NCBI Taxonomy" id="2686304"/>
    <lineage>
        <taxon>Bacteria</taxon>
        <taxon>Bacillati</taxon>
        <taxon>Actinomycetota</taxon>
        <taxon>Actinomycetes</taxon>
        <taxon>Kitasatosporales</taxon>
        <taxon>Streptomycetaceae</taxon>
        <taxon>Streptomyces</taxon>
    </lineage>
</organism>
<reference evidence="2 3" key="1">
    <citation type="submission" date="2019-12" db="EMBL/GenBank/DDBJ databases">
        <title>Streptomyces sp. strain T44 isolated from rhizosphere soil of Broussonetia papyrifera.</title>
        <authorList>
            <person name="Mo P."/>
        </authorList>
    </citation>
    <scope>NUCLEOTIDE SEQUENCE [LARGE SCALE GENOMIC DNA]</scope>
    <source>
        <strain evidence="2 3">T44</strain>
    </source>
</reference>
<protein>
    <submittedName>
        <fullName evidence="2">Uncharacterized protein</fullName>
    </submittedName>
</protein>
<gene>
    <name evidence="2" type="ORF">GQF42_03010</name>
</gene>
<evidence type="ECO:0000256" key="1">
    <source>
        <dbReference type="SAM" id="Coils"/>
    </source>
</evidence>
<keyword evidence="3" id="KW-1185">Reference proteome</keyword>
<dbReference type="Proteomes" id="UP000436138">
    <property type="component" value="Chromosome"/>
</dbReference>
<name>A0A6I6N2F8_9ACTN</name>
<sequence>MGHPRPAPGPTPRATAQDTELAELRRRLRTANSRITALEGQLDALATVTANLYRENLELKRKATARPQGRITALPAPGPWAE</sequence>
<dbReference type="AlphaFoldDB" id="A0A6I6N2F8"/>
<dbReference type="EMBL" id="CP047020">
    <property type="protein sequence ID" value="QHA02396.1"/>
    <property type="molecule type" value="Genomic_DNA"/>
</dbReference>
<dbReference type="RefSeq" id="WP_158917349.1">
    <property type="nucleotide sequence ID" value="NZ_CP047020.1"/>
</dbReference>
<proteinExistence type="predicted"/>
<evidence type="ECO:0000313" key="3">
    <source>
        <dbReference type="Proteomes" id="UP000436138"/>
    </source>
</evidence>
<dbReference type="KEGG" id="sbro:GQF42_03010"/>
<feature type="coiled-coil region" evidence="1">
    <location>
        <begin position="14"/>
        <end position="41"/>
    </location>
</feature>
<accession>A0A6I6N2F8</accession>